<dbReference type="PANTHER" id="PTHR45903:SF1">
    <property type="entry name" value="GLUTAMATE-RICH WD REPEAT-CONTAINING PROTEIN 1"/>
    <property type="match status" value="1"/>
</dbReference>
<keyword evidence="9" id="KW-1185">Reference proteome</keyword>
<evidence type="ECO:0000313" key="8">
    <source>
        <dbReference type="EMBL" id="KAK1937349.1"/>
    </source>
</evidence>
<keyword evidence="2 5" id="KW-0853">WD repeat</keyword>
<dbReference type="InterPro" id="IPR019775">
    <property type="entry name" value="WD40_repeat_CS"/>
</dbReference>
<dbReference type="PANTHER" id="PTHR45903">
    <property type="entry name" value="GLUTAMATE-RICH WD REPEAT-CONTAINING PROTEIN 1"/>
    <property type="match status" value="1"/>
</dbReference>
<dbReference type="InterPro" id="IPR015943">
    <property type="entry name" value="WD40/YVTN_repeat-like_dom_sf"/>
</dbReference>
<sequence length="434" mass="48194">MSEEEDMSMMEDCDAAEVTDEEMEGSDGAAKDKSKAPLVWTKDIRPLKEGEVLEVDPGCYDMLHTITLDWPCLSFDIIGDDLGACRVQFPHTCYVIAGTQPDASSKKDAAVHVMKWSNLSNNEAMYDSENESDEEEVACTLKCSSIRHPGIVNRIRCCPQSSRLVCTMADTGKVHIWDVEKQKLRLEDESKENYMEKGTPIYTCNEHKEEGYAVGWSLLTTGALATGDCTGGIVFWNPVDAGWSHVNYFKAPSSIEDIQWSPKDEHLFASACCDGYLRIHDTRTPKDSVNCILVCEGSITDVNTIAWNPNQANLVATGDETGAGTVFDLRFSESYVAKLLWHKEPITSMSWHPTDPAVCIASSRDDSASIWDLSVENDAVPDTESLEQNIPQQLMFLHMGQTEITEVMFHRQIPGVVVSTSVDGFNIFKCSNID</sequence>
<dbReference type="InterPro" id="IPR036322">
    <property type="entry name" value="WD40_repeat_dom_sf"/>
</dbReference>
<evidence type="ECO:0000313" key="9">
    <source>
        <dbReference type="Proteomes" id="UP001195914"/>
    </source>
</evidence>
<reference evidence="8" key="2">
    <citation type="submission" date="2021-05" db="EMBL/GenBank/DDBJ databases">
        <authorList>
            <person name="Pain A."/>
        </authorList>
    </citation>
    <scope>NUCLEOTIDE SEQUENCE</scope>
    <source>
        <strain evidence="8">1802A</strain>
    </source>
</reference>
<name>A0AAD9GF77_BABDI</name>
<comment type="caution">
    <text evidence="8">The sequence shown here is derived from an EMBL/GenBank/DDBJ whole genome shotgun (WGS) entry which is preliminary data.</text>
</comment>
<dbReference type="GO" id="GO:0042254">
    <property type="term" value="P:ribosome biogenesis"/>
    <property type="evidence" value="ECO:0007669"/>
    <property type="project" value="TreeGrafter"/>
</dbReference>
<dbReference type="InterPro" id="IPR022052">
    <property type="entry name" value="Histone-bd_RBBP4-like_N"/>
</dbReference>
<dbReference type="Pfam" id="PF12265">
    <property type="entry name" value="CAF1C_H4-bd"/>
    <property type="match status" value="1"/>
</dbReference>
<reference evidence="8" key="1">
    <citation type="journal article" date="2014" name="Nucleic Acids Res.">
        <title>The evolutionary dynamics of variant antigen genes in Babesia reveal a history of genomic innovation underlying host-parasite interaction.</title>
        <authorList>
            <person name="Jackson A.P."/>
            <person name="Otto T.D."/>
            <person name="Darby A."/>
            <person name="Ramaprasad A."/>
            <person name="Xia D."/>
            <person name="Echaide I.E."/>
            <person name="Farber M."/>
            <person name="Gahlot S."/>
            <person name="Gamble J."/>
            <person name="Gupta D."/>
            <person name="Gupta Y."/>
            <person name="Jackson L."/>
            <person name="Malandrin L."/>
            <person name="Malas T.B."/>
            <person name="Moussa E."/>
            <person name="Nair M."/>
            <person name="Reid A.J."/>
            <person name="Sanders M."/>
            <person name="Sharma J."/>
            <person name="Tracey A."/>
            <person name="Quail M.A."/>
            <person name="Weir W."/>
            <person name="Wastling J.M."/>
            <person name="Hall N."/>
            <person name="Willadsen P."/>
            <person name="Lingelbach K."/>
            <person name="Shiels B."/>
            <person name="Tait A."/>
            <person name="Berriman M."/>
            <person name="Allred D.R."/>
            <person name="Pain A."/>
        </authorList>
    </citation>
    <scope>NUCLEOTIDE SEQUENCE</scope>
    <source>
        <strain evidence="8">1802A</strain>
    </source>
</reference>
<evidence type="ECO:0000256" key="6">
    <source>
        <dbReference type="SAM" id="MobiDB-lite"/>
    </source>
</evidence>
<evidence type="ECO:0000256" key="4">
    <source>
        <dbReference type="ARBA" id="ARBA00023242"/>
    </source>
</evidence>
<evidence type="ECO:0000256" key="5">
    <source>
        <dbReference type="PROSITE-ProRule" id="PRU00221"/>
    </source>
</evidence>
<feature type="domain" description="Histone-binding protein RBBP4-like N-terminal" evidence="7">
    <location>
        <begin position="51"/>
        <end position="120"/>
    </location>
</feature>
<organism evidence="8 9">
    <name type="scientific">Babesia divergens</name>
    <dbReference type="NCBI Taxonomy" id="32595"/>
    <lineage>
        <taxon>Eukaryota</taxon>
        <taxon>Sar</taxon>
        <taxon>Alveolata</taxon>
        <taxon>Apicomplexa</taxon>
        <taxon>Aconoidasida</taxon>
        <taxon>Piroplasmida</taxon>
        <taxon>Babesiidae</taxon>
        <taxon>Babesia</taxon>
    </lineage>
</organism>
<feature type="region of interest" description="Disordered" evidence="6">
    <location>
        <begin position="1"/>
        <end position="34"/>
    </location>
</feature>
<feature type="repeat" description="WD" evidence="5">
    <location>
        <begin position="339"/>
        <end position="374"/>
    </location>
</feature>
<dbReference type="PROSITE" id="PS50082">
    <property type="entry name" value="WD_REPEATS_2"/>
    <property type="match status" value="1"/>
</dbReference>
<keyword evidence="4" id="KW-0539">Nucleus</keyword>
<protein>
    <submittedName>
        <fullName evidence="8">WD domain, G-beta repeat containing protein</fullName>
    </submittedName>
</protein>
<dbReference type="EMBL" id="JAHBMH010000033">
    <property type="protein sequence ID" value="KAK1937349.1"/>
    <property type="molecule type" value="Genomic_DNA"/>
</dbReference>
<proteinExistence type="predicted"/>
<dbReference type="Pfam" id="PF00400">
    <property type="entry name" value="WD40"/>
    <property type="match status" value="2"/>
</dbReference>
<dbReference type="SUPFAM" id="SSF50978">
    <property type="entry name" value="WD40 repeat-like"/>
    <property type="match status" value="1"/>
</dbReference>
<evidence type="ECO:0000259" key="7">
    <source>
        <dbReference type="Pfam" id="PF12265"/>
    </source>
</evidence>
<dbReference type="SMART" id="SM00320">
    <property type="entry name" value="WD40"/>
    <property type="match status" value="5"/>
</dbReference>
<evidence type="ECO:0000256" key="3">
    <source>
        <dbReference type="ARBA" id="ARBA00022737"/>
    </source>
</evidence>
<dbReference type="PROSITE" id="PS00678">
    <property type="entry name" value="WD_REPEATS_1"/>
    <property type="match status" value="1"/>
</dbReference>
<accession>A0AAD9GF77</accession>
<keyword evidence="3" id="KW-0677">Repeat</keyword>
<gene>
    <name evidence="8" type="ORF">X943_001155</name>
</gene>
<dbReference type="GO" id="GO:0005730">
    <property type="term" value="C:nucleolus"/>
    <property type="evidence" value="ECO:0007669"/>
    <property type="project" value="TreeGrafter"/>
</dbReference>
<dbReference type="Gene3D" id="2.130.10.10">
    <property type="entry name" value="YVTN repeat-like/Quinoprotein amine dehydrogenase"/>
    <property type="match status" value="1"/>
</dbReference>
<dbReference type="AlphaFoldDB" id="A0AAD9GF77"/>
<evidence type="ECO:0000256" key="1">
    <source>
        <dbReference type="ARBA" id="ARBA00004123"/>
    </source>
</evidence>
<feature type="compositionally biased region" description="Acidic residues" evidence="6">
    <location>
        <begin position="1"/>
        <end position="25"/>
    </location>
</feature>
<dbReference type="Proteomes" id="UP001195914">
    <property type="component" value="Unassembled WGS sequence"/>
</dbReference>
<dbReference type="InterPro" id="IPR051972">
    <property type="entry name" value="Glutamate-rich_WD_repeat"/>
</dbReference>
<comment type="subcellular location">
    <subcellularLocation>
        <location evidence="1">Nucleus</location>
    </subcellularLocation>
</comment>
<evidence type="ECO:0000256" key="2">
    <source>
        <dbReference type="ARBA" id="ARBA00022574"/>
    </source>
</evidence>
<dbReference type="InterPro" id="IPR001680">
    <property type="entry name" value="WD40_rpt"/>
</dbReference>